<proteinExistence type="inferred from homology"/>
<feature type="transmembrane region" description="Helical" evidence="7">
    <location>
        <begin position="108"/>
        <end position="130"/>
    </location>
</feature>
<evidence type="ECO:0000256" key="6">
    <source>
        <dbReference type="ARBA" id="ARBA00023136"/>
    </source>
</evidence>
<keyword evidence="9" id="KW-1185">Reference proteome</keyword>
<dbReference type="Pfam" id="PF13440">
    <property type="entry name" value="Polysacc_synt_3"/>
    <property type="match status" value="1"/>
</dbReference>
<reference evidence="8" key="1">
    <citation type="submission" date="2021-03" db="EMBL/GenBank/DDBJ databases">
        <title>novel species isolated from a fishpond in China.</title>
        <authorList>
            <person name="Lu H."/>
            <person name="Cai Z."/>
        </authorList>
    </citation>
    <scope>NUCLEOTIDE SEQUENCE</scope>
    <source>
        <strain evidence="8">JCM 30855</strain>
    </source>
</reference>
<evidence type="ECO:0000313" key="9">
    <source>
        <dbReference type="Proteomes" id="UP000664654"/>
    </source>
</evidence>
<dbReference type="RefSeq" id="WP_206575629.1">
    <property type="nucleotide sequence ID" value="NZ_JAFKCV010000019.1"/>
</dbReference>
<gene>
    <name evidence="8" type="ORF">J0A66_19985</name>
</gene>
<name>A0A939ITJ4_9ALTE</name>
<dbReference type="PANTHER" id="PTHR30250:SF10">
    <property type="entry name" value="LIPOPOLYSACCHARIDE BIOSYNTHESIS PROTEIN WZXC"/>
    <property type="match status" value="1"/>
</dbReference>
<evidence type="ECO:0000256" key="1">
    <source>
        <dbReference type="ARBA" id="ARBA00004651"/>
    </source>
</evidence>
<evidence type="ECO:0000256" key="5">
    <source>
        <dbReference type="ARBA" id="ARBA00022989"/>
    </source>
</evidence>
<evidence type="ECO:0000256" key="4">
    <source>
        <dbReference type="ARBA" id="ARBA00022692"/>
    </source>
</evidence>
<organism evidence="8 9">
    <name type="scientific">Bowmanella dokdonensis</name>
    <dbReference type="NCBI Taxonomy" id="751969"/>
    <lineage>
        <taxon>Bacteria</taxon>
        <taxon>Pseudomonadati</taxon>
        <taxon>Pseudomonadota</taxon>
        <taxon>Gammaproteobacteria</taxon>
        <taxon>Alteromonadales</taxon>
        <taxon>Alteromonadaceae</taxon>
        <taxon>Bowmanella</taxon>
    </lineage>
</organism>
<dbReference type="GO" id="GO:0005886">
    <property type="term" value="C:plasma membrane"/>
    <property type="evidence" value="ECO:0007669"/>
    <property type="project" value="UniProtKB-SubCell"/>
</dbReference>
<feature type="transmembrane region" description="Helical" evidence="7">
    <location>
        <begin position="168"/>
        <end position="187"/>
    </location>
</feature>
<comment type="similarity">
    <text evidence="2">Belongs to the polysaccharide synthase family.</text>
</comment>
<dbReference type="InterPro" id="IPR050833">
    <property type="entry name" value="Poly_Biosynth_Transport"/>
</dbReference>
<dbReference type="PANTHER" id="PTHR30250">
    <property type="entry name" value="PST FAMILY PREDICTED COLANIC ACID TRANSPORTER"/>
    <property type="match status" value="1"/>
</dbReference>
<sequence>MSLISGAHWTAVSTAGRAIIQIIQLSVLVRLLDKEEFATLAILQTLLLIIVVLIEFGTGSIIVAKRISSVKLTAQMLTLNFILGSIYAVLLLLFGQTFLQLFDLGTSFVAMALFSVLHLVSSLTFVPAALLQLRLKFKAIAVAELLCALINLSVIAVTLSFGAGLAGVMLGFLLGMIIKLWILASYLDRPLSLQFPSLEKMLHLLRFGSYRSGSMLLNQIGSNADILIVGRFLGVQDLAVYAAVRNLLAKTVQLFSTVLGKLVLPVLSQVRNNSVAFQSRFLKSLALLSAIIFPVYGALAVTSNQITLLVFGDNYPDAYWVMSLLVGVSGLRVLMGLTGQALLSRSLVRHMFVWNLGVLSLSCVVILLAAKYDLQTVCVTLLVMQIMLWITQTVWLLGRLCELNLIRYFTTVLVLGVPSVSLVAVNWYVRPFTSLVSIDWTGMTMDISCWAAILALQYFLCRYLFKSGDLNESYPS</sequence>
<keyword evidence="4 7" id="KW-0812">Transmembrane</keyword>
<keyword evidence="6 7" id="KW-0472">Membrane</keyword>
<feature type="transmembrane region" description="Helical" evidence="7">
    <location>
        <begin position="42"/>
        <end position="64"/>
    </location>
</feature>
<comment type="caution">
    <text evidence="8">The sequence shown here is derived from an EMBL/GenBank/DDBJ whole genome shotgun (WGS) entry which is preliminary data.</text>
</comment>
<accession>A0A939ITJ4</accession>
<feature type="transmembrane region" description="Helical" evidence="7">
    <location>
        <begin position="351"/>
        <end position="368"/>
    </location>
</feature>
<feature type="transmembrane region" description="Helical" evidence="7">
    <location>
        <begin position="142"/>
        <end position="162"/>
    </location>
</feature>
<evidence type="ECO:0000256" key="7">
    <source>
        <dbReference type="SAM" id="Phobius"/>
    </source>
</evidence>
<feature type="transmembrane region" description="Helical" evidence="7">
    <location>
        <begin position="440"/>
        <end position="460"/>
    </location>
</feature>
<feature type="transmembrane region" description="Helical" evidence="7">
    <location>
        <begin position="76"/>
        <end position="102"/>
    </location>
</feature>
<dbReference type="EMBL" id="JAFKCV010000019">
    <property type="protein sequence ID" value="MBN7827521.1"/>
    <property type="molecule type" value="Genomic_DNA"/>
</dbReference>
<feature type="transmembrane region" description="Helical" evidence="7">
    <location>
        <begin position="319"/>
        <end position="339"/>
    </location>
</feature>
<keyword evidence="3" id="KW-1003">Cell membrane</keyword>
<dbReference type="AlphaFoldDB" id="A0A939ITJ4"/>
<feature type="transmembrane region" description="Helical" evidence="7">
    <location>
        <begin position="281"/>
        <end position="299"/>
    </location>
</feature>
<dbReference type="Proteomes" id="UP000664654">
    <property type="component" value="Unassembled WGS sequence"/>
</dbReference>
<feature type="transmembrane region" description="Helical" evidence="7">
    <location>
        <begin position="374"/>
        <end position="398"/>
    </location>
</feature>
<comment type="subcellular location">
    <subcellularLocation>
        <location evidence="1">Cell membrane</location>
        <topology evidence="1">Multi-pass membrane protein</topology>
    </subcellularLocation>
</comment>
<evidence type="ECO:0000313" key="8">
    <source>
        <dbReference type="EMBL" id="MBN7827521.1"/>
    </source>
</evidence>
<keyword evidence="5 7" id="KW-1133">Transmembrane helix</keyword>
<feature type="transmembrane region" description="Helical" evidence="7">
    <location>
        <begin position="405"/>
        <end position="428"/>
    </location>
</feature>
<protein>
    <submittedName>
        <fullName evidence="8">Oligosaccharide flippase family protein</fullName>
    </submittedName>
</protein>
<evidence type="ECO:0000256" key="2">
    <source>
        <dbReference type="ARBA" id="ARBA00007430"/>
    </source>
</evidence>
<evidence type="ECO:0000256" key="3">
    <source>
        <dbReference type="ARBA" id="ARBA00022475"/>
    </source>
</evidence>